<dbReference type="SUPFAM" id="SSF46955">
    <property type="entry name" value="Putative DNA-binding domain"/>
    <property type="match status" value="1"/>
</dbReference>
<proteinExistence type="predicted"/>
<accession>A0ABY4FPA4</accession>
<evidence type="ECO:0008006" key="3">
    <source>
        <dbReference type="Google" id="ProtNLM"/>
    </source>
</evidence>
<gene>
    <name evidence="1" type="ORF">MUN78_04490</name>
</gene>
<dbReference type="Proteomes" id="UP000831786">
    <property type="component" value="Chromosome"/>
</dbReference>
<dbReference type="EMBL" id="CP095045">
    <property type="protein sequence ID" value="UOQ58110.1"/>
    <property type="molecule type" value="Genomic_DNA"/>
</dbReference>
<name>A0ABY4FPA4_9MICO</name>
<keyword evidence="2" id="KW-1185">Reference proteome</keyword>
<protein>
    <recommendedName>
        <fullName evidence="3">MerR family transcriptional regulator</fullName>
    </recommendedName>
</protein>
<reference evidence="1 2" key="1">
    <citation type="submission" date="2022-04" db="EMBL/GenBank/DDBJ databases">
        <title>Leucobacter sp. isolated from rhizosphere of garlic.</title>
        <authorList>
            <person name="Won M."/>
            <person name="Lee C.-M."/>
            <person name="Woen H.-Y."/>
            <person name="Kwon S.-W."/>
        </authorList>
    </citation>
    <scope>NUCLEOTIDE SEQUENCE [LARGE SCALE GENOMIC DNA]</scope>
    <source>
        <strain evidence="1 2">H21R-40</strain>
    </source>
</reference>
<evidence type="ECO:0000313" key="1">
    <source>
        <dbReference type="EMBL" id="UOQ58110.1"/>
    </source>
</evidence>
<evidence type="ECO:0000313" key="2">
    <source>
        <dbReference type="Proteomes" id="UP000831786"/>
    </source>
</evidence>
<organism evidence="1 2">
    <name type="scientific">Leucobacter allii</name>
    <dbReference type="NCBI Taxonomy" id="2932247"/>
    <lineage>
        <taxon>Bacteria</taxon>
        <taxon>Bacillati</taxon>
        <taxon>Actinomycetota</taxon>
        <taxon>Actinomycetes</taxon>
        <taxon>Micrococcales</taxon>
        <taxon>Microbacteriaceae</taxon>
        <taxon>Leucobacter</taxon>
    </lineage>
</organism>
<dbReference type="RefSeq" id="WP_244729092.1">
    <property type="nucleotide sequence ID" value="NZ_CP095045.1"/>
</dbReference>
<dbReference type="InterPro" id="IPR009061">
    <property type="entry name" value="DNA-bd_dom_put_sf"/>
</dbReference>
<sequence length="78" mass="9577">MITDRPFYTYRQASARVGRHVDTIRKWRRRGLRMTWDEHGRRIVEHEALLTWWRESRERDLRNRGIKSDTPISAEDLL</sequence>